<sequence length="203" mass="22579">MSSSPTTPHSLDSADDPVLYHEKLRATPWMWLLVVLFGVLGYMVLAPINVAAGIGSAVVLALITVAILVGMGSEIIVTKQFLQVGRAGIERRFVGNVTGYRGDDAFEQRGQKLHGLAYTNLRSWASPVVRIQITDERDRTPYWLTSTRNPEQLVDALGGAMYARPEDLEDENIPDWLREERETQQAQQRDDSEGHTPTDSNTD</sequence>
<evidence type="ECO:0000313" key="4">
    <source>
        <dbReference type="Proteomes" id="UP001224674"/>
    </source>
</evidence>
<keyword evidence="2" id="KW-0812">Transmembrane</keyword>
<reference evidence="3 4" key="1">
    <citation type="submission" date="2023-03" db="EMBL/GenBank/DDBJ databases">
        <title>Complete genome sequences of several Auritidibacter ignavus strains isolated from ear infections.</title>
        <authorList>
            <person name="Baehr T."/>
            <person name="Baumhoegger A.M."/>
        </authorList>
    </citation>
    <scope>NUCLEOTIDE SEQUENCE [LARGE SCALE GENOMIC DNA]</scope>
    <source>
        <strain evidence="3 4">BABAE-6</strain>
    </source>
</reference>
<keyword evidence="2" id="KW-0472">Membrane</keyword>
<keyword evidence="2" id="KW-1133">Transmembrane helix</keyword>
<evidence type="ECO:0000313" key="3">
    <source>
        <dbReference type="EMBL" id="WGH93932.1"/>
    </source>
</evidence>
<dbReference type="RefSeq" id="WP_110099699.1">
    <property type="nucleotide sequence ID" value="NZ_CP122561.1"/>
</dbReference>
<protein>
    <submittedName>
        <fullName evidence="3">DUF3093 domain-containing protein</fullName>
    </submittedName>
</protein>
<proteinExistence type="predicted"/>
<evidence type="ECO:0000256" key="2">
    <source>
        <dbReference type="SAM" id="Phobius"/>
    </source>
</evidence>
<dbReference type="InterPro" id="IPR021443">
    <property type="entry name" value="DUF3093"/>
</dbReference>
<feature type="transmembrane region" description="Helical" evidence="2">
    <location>
        <begin position="29"/>
        <end position="48"/>
    </location>
</feature>
<accession>A0AAJ6AKY4</accession>
<keyword evidence="4" id="KW-1185">Reference proteome</keyword>
<evidence type="ECO:0000256" key="1">
    <source>
        <dbReference type="SAM" id="MobiDB-lite"/>
    </source>
</evidence>
<feature type="transmembrane region" description="Helical" evidence="2">
    <location>
        <begin position="54"/>
        <end position="77"/>
    </location>
</feature>
<dbReference type="EMBL" id="CP122566">
    <property type="protein sequence ID" value="WGH93932.1"/>
    <property type="molecule type" value="Genomic_DNA"/>
</dbReference>
<feature type="region of interest" description="Disordered" evidence="1">
    <location>
        <begin position="165"/>
        <end position="203"/>
    </location>
</feature>
<feature type="compositionally biased region" description="Basic and acidic residues" evidence="1">
    <location>
        <begin position="176"/>
        <end position="196"/>
    </location>
</feature>
<dbReference type="Proteomes" id="UP001224674">
    <property type="component" value="Chromosome"/>
</dbReference>
<organism evidence="3 4">
    <name type="scientific">Auritidibacter ignavus</name>
    <dbReference type="NCBI Taxonomy" id="678932"/>
    <lineage>
        <taxon>Bacteria</taxon>
        <taxon>Bacillati</taxon>
        <taxon>Actinomycetota</taxon>
        <taxon>Actinomycetes</taxon>
        <taxon>Micrococcales</taxon>
        <taxon>Micrococcaceae</taxon>
        <taxon>Auritidibacter</taxon>
    </lineage>
</organism>
<dbReference type="Pfam" id="PF11292">
    <property type="entry name" value="DUF3093"/>
    <property type="match status" value="1"/>
</dbReference>
<dbReference type="AlphaFoldDB" id="A0AAJ6AKY4"/>
<gene>
    <name evidence="3" type="ORF">QDX21_03795</name>
</gene>
<name>A0AAJ6AKY4_9MICC</name>